<dbReference type="GO" id="GO:0031012">
    <property type="term" value="C:extracellular matrix"/>
    <property type="evidence" value="ECO:0007669"/>
    <property type="project" value="TreeGrafter"/>
</dbReference>
<keyword evidence="14" id="KW-0106">Calcium</keyword>
<dbReference type="Gene3D" id="3.40.390.10">
    <property type="entry name" value="Collagenase (Catalytic Domain)"/>
    <property type="match status" value="1"/>
</dbReference>
<comment type="cofactor">
    <cofactor evidence="14">
        <name>Zn(2+)</name>
        <dbReference type="ChEBI" id="CHEBI:29105"/>
    </cofactor>
    <text evidence="14">Binds 1 zinc ion per subunit.</text>
</comment>
<evidence type="ECO:0000256" key="12">
    <source>
        <dbReference type="ARBA" id="ARBA00023180"/>
    </source>
</evidence>
<evidence type="ECO:0000256" key="3">
    <source>
        <dbReference type="ARBA" id="ARBA00022530"/>
    </source>
</evidence>
<feature type="disulfide bond" evidence="15">
    <location>
        <begin position="573"/>
        <end position="584"/>
    </location>
</feature>
<dbReference type="Gene3D" id="2.20.100.10">
    <property type="entry name" value="Thrombospondin type-1 (TSP1) repeat"/>
    <property type="match status" value="4"/>
</dbReference>
<feature type="disulfide bond" evidence="15">
    <location>
        <begin position="459"/>
        <end position="485"/>
    </location>
</feature>
<evidence type="ECO:0000256" key="15">
    <source>
        <dbReference type="PIRSR" id="PIRSR613273-3"/>
    </source>
</evidence>
<dbReference type="InterPro" id="IPR001590">
    <property type="entry name" value="Peptidase_M12B"/>
</dbReference>
<keyword evidence="5 14" id="KW-0479">Metal-binding</keyword>
<evidence type="ECO:0000256" key="9">
    <source>
        <dbReference type="ARBA" id="ARBA00022833"/>
    </source>
</evidence>
<organism evidence="20 21">
    <name type="scientific">Melipona quadrifasciata</name>
    <dbReference type="NCBI Taxonomy" id="166423"/>
    <lineage>
        <taxon>Eukaryota</taxon>
        <taxon>Metazoa</taxon>
        <taxon>Ecdysozoa</taxon>
        <taxon>Arthropoda</taxon>
        <taxon>Hexapoda</taxon>
        <taxon>Insecta</taxon>
        <taxon>Pterygota</taxon>
        <taxon>Neoptera</taxon>
        <taxon>Endopterygota</taxon>
        <taxon>Hymenoptera</taxon>
        <taxon>Apocrita</taxon>
        <taxon>Aculeata</taxon>
        <taxon>Apoidea</taxon>
        <taxon>Anthophila</taxon>
        <taxon>Apidae</taxon>
        <taxon>Melipona</taxon>
    </lineage>
</organism>
<feature type="active site" evidence="13 16">
    <location>
        <position position="440"/>
    </location>
</feature>
<dbReference type="InterPro" id="IPR041645">
    <property type="entry name" value="ADAMTS_CR_2"/>
</dbReference>
<keyword evidence="10" id="KW-0482">Metalloprotease</keyword>
<keyword evidence="8" id="KW-0378">Hydrolase</keyword>
<keyword evidence="12" id="KW-0325">Glycoprotein</keyword>
<dbReference type="STRING" id="166423.A0A0M9A160"/>
<evidence type="ECO:0000256" key="7">
    <source>
        <dbReference type="ARBA" id="ARBA00022737"/>
    </source>
</evidence>
<dbReference type="PROSITE" id="PS50900">
    <property type="entry name" value="PLAC"/>
    <property type="match status" value="1"/>
</dbReference>
<feature type="binding site" evidence="14">
    <location>
        <position position="499"/>
    </location>
    <ligand>
        <name>Ca(2+)</name>
        <dbReference type="ChEBI" id="CHEBI:29108"/>
        <label>1</label>
    </ligand>
</feature>
<feature type="binding site" evidence="14 16">
    <location>
        <position position="449"/>
    </location>
    <ligand>
        <name>Zn(2+)</name>
        <dbReference type="ChEBI" id="CHEBI:29105"/>
        <note>catalytic</note>
    </ligand>
</feature>
<feature type="disulfide bond" evidence="15">
    <location>
        <begin position="537"/>
        <end position="560"/>
    </location>
</feature>
<name>A0A0M9A160_9HYME</name>
<dbReference type="Gene3D" id="2.60.120.830">
    <property type="match status" value="1"/>
</dbReference>
<keyword evidence="11 15" id="KW-1015">Disulfide bond</keyword>
<evidence type="ECO:0000256" key="10">
    <source>
        <dbReference type="ARBA" id="ARBA00023049"/>
    </source>
</evidence>
<keyword evidence="21" id="KW-1185">Reference proteome</keyword>
<feature type="domain" description="Peptidase M12B" evidence="18">
    <location>
        <begin position="304"/>
        <end position="504"/>
    </location>
</feature>
<evidence type="ECO:0000256" key="2">
    <source>
        <dbReference type="ARBA" id="ARBA00022525"/>
    </source>
</evidence>
<feature type="disulfide bond" evidence="15">
    <location>
        <begin position="526"/>
        <end position="551"/>
    </location>
</feature>
<dbReference type="PRINTS" id="PR01857">
    <property type="entry name" value="ADAMTSFAMILY"/>
</dbReference>
<dbReference type="Proteomes" id="UP000053105">
    <property type="component" value="Unassembled WGS sequence"/>
</dbReference>
<keyword evidence="3" id="KW-0272">Extracellular matrix</keyword>
<dbReference type="FunFam" id="2.20.100.10:FF:000001">
    <property type="entry name" value="semaphorin-5A isoform X1"/>
    <property type="match status" value="1"/>
</dbReference>
<feature type="disulfide bond" evidence="15">
    <location>
        <begin position="417"/>
        <end position="499"/>
    </location>
</feature>
<dbReference type="PANTHER" id="PTHR13723:SF304">
    <property type="entry name" value="A DISINTEGRIN AND METALLOPROTEINASE WITH THROMBOSPONDIN MOTIFS 2-LIKE PROTEIN"/>
    <property type="match status" value="1"/>
</dbReference>
<feature type="disulfide bond" evidence="15">
    <location>
        <begin position="546"/>
        <end position="579"/>
    </location>
</feature>
<feature type="disulfide bond" evidence="15">
    <location>
        <begin position="615"/>
        <end position="652"/>
    </location>
</feature>
<dbReference type="SMART" id="SM00608">
    <property type="entry name" value="ACR"/>
    <property type="match status" value="1"/>
</dbReference>
<dbReference type="InterPro" id="IPR036383">
    <property type="entry name" value="TSP1_rpt_sf"/>
</dbReference>
<feature type="binding site" evidence="14">
    <location>
        <position position="307"/>
    </location>
    <ligand>
        <name>Ca(2+)</name>
        <dbReference type="ChEBI" id="CHEBI:29108"/>
        <label>1</label>
    </ligand>
</feature>
<dbReference type="InterPro" id="IPR050439">
    <property type="entry name" value="ADAMTS_ADAMTS-like"/>
</dbReference>
<dbReference type="Pfam" id="PF00090">
    <property type="entry name" value="TSP_1"/>
    <property type="match status" value="1"/>
</dbReference>
<evidence type="ECO:0000313" key="21">
    <source>
        <dbReference type="Proteomes" id="UP000053105"/>
    </source>
</evidence>
<evidence type="ECO:0000256" key="6">
    <source>
        <dbReference type="ARBA" id="ARBA00022729"/>
    </source>
</evidence>
<evidence type="ECO:0000256" key="1">
    <source>
        <dbReference type="ARBA" id="ARBA00004498"/>
    </source>
</evidence>
<evidence type="ECO:0000256" key="11">
    <source>
        <dbReference type="ARBA" id="ARBA00023157"/>
    </source>
</evidence>
<keyword evidence="4" id="KW-0645">Protease</keyword>
<evidence type="ECO:0000313" key="20">
    <source>
        <dbReference type="EMBL" id="KOX75240.1"/>
    </source>
</evidence>
<dbReference type="SUPFAM" id="SSF82895">
    <property type="entry name" value="TSP-1 type 1 repeat"/>
    <property type="match status" value="4"/>
</dbReference>
<gene>
    <name evidence="20" type="ORF">WN51_13281</name>
</gene>
<dbReference type="Pfam" id="PF17771">
    <property type="entry name" value="ADAMTS_CR_2"/>
    <property type="match status" value="1"/>
</dbReference>
<keyword evidence="2" id="KW-0964">Secreted</keyword>
<dbReference type="SUPFAM" id="SSF55486">
    <property type="entry name" value="Metalloproteases ('zincins'), catalytic domain"/>
    <property type="match status" value="1"/>
</dbReference>
<feature type="binding site" evidence="14">
    <location>
        <position position="390"/>
    </location>
    <ligand>
        <name>Ca(2+)</name>
        <dbReference type="ChEBI" id="CHEBI:29108"/>
        <label>1</label>
    </ligand>
</feature>
<evidence type="ECO:0000256" key="17">
    <source>
        <dbReference type="SAM" id="SignalP"/>
    </source>
</evidence>
<dbReference type="PROSITE" id="PS50092">
    <property type="entry name" value="TSP1"/>
    <property type="match status" value="3"/>
</dbReference>
<dbReference type="InterPro" id="IPR000884">
    <property type="entry name" value="TSP1_rpt"/>
</dbReference>
<keyword evidence="7" id="KW-0677">Repeat</keyword>
<dbReference type="InterPro" id="IPR010909">
    <property type="entry name" value="PLAC"/>
</dbReference>
<dbReference type="OrthoDB" id="5855429at2759"/>
<dbReference type="SMART" id="SM00209">
    <property type="entry name" value="TSP1"/>
    <property type="match status" value="4"/>
</dbReference>
<comment type="caution">
    <text evidence="16">Lacks conserved residue(s) required for the propagation of feature annotation.</text>
</comment>
<dbReference type="Pfam" id="PF01421">
    <property type="entry name" value="Reprolysin"/>
    <property type="match status" value="1"/>
</dbReference>
<evidence type="ECO:0000259" key="18">
    <source>
        <dbReference type="PROSITE" id="PS50215"/>
    </source>
</evidence>
<sequence>MTKQSKLPSFLLAAWLLGTVATKSRMSEFLHSLHEYEIVYPRVIPSENARNKRSAHDRGTSLEDLEEQLIFLGINNWTLRTVANDRLTLSSNFTANWVHRGGTKFVEYNGTVDCDLRQGGLRGDENSFAVVTLCREEVYALMLIDQRSFYVQPLTNGQHVMFQSRDNKRWWSARENSNFVSVTPARTSENDFLLIFGIEKSNKFGAGKSNGKTKRIKRSSDSVNHDVQGFYNLSGDVFDVEYPETEKLIFYDEKDEVPTEYNDTIVKELSIEMNSEELGYFSGPKWQRTRSSKKRPTAKGSPPRWLEIGIAADYSVIDFHGIRVQQYIMALLNIVSAIYMDPSLESNMILVIVRMILYAEKRDGMVRRGDARRSLENVNKWNRKMLSSKDANYDVAVWLTRLDIGGPSGYAPVSGVCDPARSCALNRDEGLTSAFIIAHEVAHILGLTHDGDETTGNACKEEGSRGSVMAPMVAATFHHFYWSACSKKEFHRRVRRWSCLSNKPKNDGFGQLKTTVHETFTMDEQCRMEFGEGYEHCKTFDVAEPCSRLWCGNSNVSETCKTKKGPPLEGTLCGSSKWCINGRCQSTNRKNFDIGIMLNKPRDGDWSAWSAWDKCSRTCGVGVQCRTRKCNKPLPAYGGKYCSGPSDDCRLCDLPKCLTSVDLRAQQCAKLGNVLHPERVQSNNDVTWLPYASDQENLKCRLTCRSKETGETFHTRKHLIDGTPCSYGSTDICIQGECRKMGCDRVLGSEKALDVCGVCDGDSSSCENVISKFQRKLRREVTRVAIIPREAHNLRVNITVAGSAFFHPDNSTIVIGDGRRRRNVQENLVFRKRDLTIVQGAAFRVQKRGNNTYSIEANGTAFEDVVILLVVPENTMEQGITASVSLQYFLNRDERNAKDRYVWLFGGWSFCSVSCGSGTRQKMIVCKDEKTGRIVSRRKCPLITKPSQEIEKCNAFRLEVEENLGCTFKWLPGPWEACSTTCGRFGMQLRQLYCVHSGFNGTEVNRNNELEVYRTMVHPSICKTSPMPMRTRECNRIQCPGRWIFTDWSSCSRNNGKGVQSRIARCIPPGNESFYSCDGPTVKTEIRSCTGHVTKAIEFPSRCWGDKNRFCSVPSLKRYCNVPAFRRKCCRSCQRNETFDSSDLYDRKHRISRT</sequence>
<feature type="disulfide bond" evidence="15">
    <location>
        <begin position="630"/>
        <end position="642"/>
    </location>
</feature>
<feature type="binding site" evidence="14">
    <location>
        <position position="307"/>
    </location>
    <ligand>
        <name>Ca(2+)</name>
        <dbReference type="ChEBI" id="CHEBI:29108"/>
        <label>2</label>
    </ligand>
</feature>
<keyword evidence="9 14" id="KW-0862">Zinc</keyword>
<dbReference type="InterPro" id="IPR045371">
    <property type="entry name" value="ADAMTS_CR_3"/>
</dbReference>
<dbReference type="Pfam" id="PF19236">
    <property type="entry name" value="ADAMTS_CR_3"/>
    <property type="match status" value="1"/>
</dbReference>
<dbReference type="InterPro" id="IPR006586">
    <property type="entry name" value="ADAM_Cys-rich"/>
</dbReference>
<feature type="domain" description="PLAC" evidence="19">
    <location>
        <begin position="1099"/>
        <end position="1137"/>
    </location>
</feature>
<dbReference type="PANTHER" id="PTHR13723">
    <property type="entry name" value="ADAMTS A DISINTEGRIN AND METALLOPROTEASE WITH THROMBOSPONDIN MOTIFS PROTEASE"/>
    <property type="match status" value="1"/>
</dbReference>
<evidence type="ECO:0000256" key="4">
    <source>
        <dbReference type="ARBA" id="ARBA00022670"/>
    </source>
</evidence>
<dbReference type="Pfam" id="PF19030">
    <property type="entry name" value="TSP1_ADAMTS"/>
    <property type="match status" value="3"/>
</dbReference>
<dbReference type="GO" id="GO:0030198">
    <property type="term" value="P:extracellular matrix organization"/>
    <property type="evidence" value="ECO:0007669"/>
    <property type="project" value="InterPro"/>
</dbReference>
<dbReference type="InterPro" id="IPR024079">
    <property type="entry name" value="MetalloPept_cat_dom_sf"/>
</dbReference>
<dbReference type="GO" id="GO:0004222">
    <property type="term" value="F:metalloendopeptidase activity"/>
    <property type="evidence" value="ECO:0007669"/>
    <property type="project" value="InterPro"/>
</dbReference>
<dbReference type="PROSITE" id="PS50215">
    <property type="entry name" value="ADAM_MEPRO"/>
    <property type="match status" value="1"/>
</dbReference>
<evidence type="ECO:0000256" key="16">
    <source>
        <dbReference type="PROSITE-ProRule" id="PRU00276"/>
    </source>
</evidence>
<dbReference type="PRINTS" id="PR01705">
    <property type="entry name" value="TSP1REPEAT"/>
</dbReference>
<accession>A0A0M9A160</accession>
<evidence type="ECO:0000256" key="14">
    <source>
        <dbReference type="PIRSR" id="PIRSR613273-2"/>
    </source>
</evidence>
<comment type="subcellular location">
    <subcellularLocation>
        <location evidence="1">Secreted</location>
        <location evidence="1">Extracellular space</location>
        <location evidence="1">Extracellular matrix</location>
    </subcellularLocation>
</comment>
<dbReference type="GO" id="GO:0006508">
    <property type="term" value="P:proteolysis"/>
    <property type="evidence" value="ECO:0007669"/>
    <property type="project" value="UniProtKB-KW"/>
</dbReference>
<dbReference type="InterPro" id="IPR013273">
    <property type="entry name" value="ADAMTS/ADAMTS-like"/>
</dbReference>
<feature type="chain" id="PRO_5005830832" evidence="17">
    <location>
        <begin position="22"/>
        <end position="1154"/>
    </location>
</feature>
<dbReference type="EMBL" id="KQ435768">
    <property type="protein sequence ID" value="KOX75240.1"/>
    <property type="molecule type" value="Genomic_DNA"/>
</dbReference>
<dbReference type="GO" id="GO:0046872">
    <property type="term" value="F:metal ion binding"/>
    <property type="evidence" value="ECO:0007669"/>
    <property type="project" value="UniProtKB-KW"/>
</dbReference>
<dbReference type="Gene3D" id="3.40.1620.60">
    <property type="match status" value="1"/>
</dbReference>
<proteinExistence type="predicted"/>
<reference evidence="20 21" key="1">
    <citation type="submission" date="2015-07" db="EMBL/GenBank/DDBJ databases">
        <title>The genome of Melipona quadrifasciata.</title>
        <authorList>
            <person name="Pan H."/>
            <person name="Kapheim K."/>
        </authorList>
    </citation>
    <scope>NUCLEOTIDE SEQUENCE [LARGE SCALE GENOMIC DNA]</scope>
    <source>
        <strain evidence="20">0111107301</strain>
        <tissue evidence="20">Whole body</tissue>
    </source>
</reference>
<feature type="binding site" evidence="14 16">
    <location>
        <position position="443"/>
    </location>
    <ligand>
        <name>Zn(2+)</name>
        <dbReference type="ChEBI" id="CHEBI:29105"/>
        <note>catalytic</note>
    </ligand>
</feature>
<feature type="binding site" evidence="14">
    <location>
        <position position="394"/>
    </location>
    <ligand>
        <name>Ca(2+)</name>
        <dbReference type="ChEBI" id="CHEBI:29108"/>
        <label>1</label>
    </ligand>
</feature>
<feature type="disulfide bond" evidence="15">
    <location>
        <begin position="619"/>
        <end position="657"/>
    </location>
</feature>
<protein>
    <submittedName>
        <fullName evidence="20">A disintegrin and metalloproteinase with thrombospondin motifs 3</fullName>
    </submittedName>
</protein>
<evidence type="ECO:0000256" key="13">
    <source>
        <dbReference type="PIRSR" id="PIRSR613273-1"/>
    </source>
</evidence>
<feature type="binding site" evidence="14">
    <location>
        <position position="390"/>
    </location>
    <ligand>
        <name>Ca(2+)</name>
        <dbReference type="ChEBI" id="CHEBI:29108"/>
        <label>2</label>
    </ligand>
</feature>
<feature type="binding site" evidence="14 16">
    <location>
        <position position="439"/>
    </location>
    <ligand>
        <name>Zn(2+)</name>
        <dbReference type="ChEBI" id="CHEBI:29105"/>
        <note>catalytic</note>
    </ligand>
</feature>
<dbReference type="GO" id="GO:0007229">
    <property type="term" value="P:integrin-mediated signaling pathway"/>
    <property type="evidence" value="ECO:0007669"/>
    <property type="project" value="UniProtKB-KW"/>
</dbReference>
<evidence type="ECO:0000256" key="5">
    <source>
        <dbReference type="ARBA" id="ARBA00022723"/>
    </source>
</evidence>
<keyword evidence="6 17" id="KW-0732">Signal</keyword>
<dbReference type="CDD" id="cd04273">
    <property type="entry name" value="ZnMc_ADAMTS_like"/>
    <property type="match status" value="1"/>
</dbReference>
<evidence type="ECO:0000259" key="19">
    <source>
        <dbReference type="PROSITE" id="PS50900"/>
    </source>
</evidence>
<feature type="signal peptide" evidence="17">
    <location>
        <begin position="1"/>
        <end position="21"/>
    </location>
</feature>
<dbReference type="AlphaFoldDB" id="A0A0M9A160"/>
<keyword evidence="20" id="KW-0401">Integrin</keyword>
<evidence type="ECO:0000256" key="8">
    <source>
        <dbReference type="ARBA" id="ARBA00022801"/>
    </source>
</evidence>